<comment type="subcellular location">
    <subcellularLocation>
        <location evidence="1">Cell outer membrane</location>
    </subcellularLocation>
</comment>
<feature type="domain" description="RagB/SusD" evidence="6">
    <location>
        <begin position="312"/>
        <end position="582"/>
    </location>
</feature>
<organism evidence="8 9">
    <name type="scientific">Capnocytophaga sputigena</name>
    <dbReference type="NCBI Taxonomy" id="1019"/>
    <lineage>
        <taxon>Bacteria</taxon>
        <taxon>Pseudomonadati</taxon>
        <taxon>Bacteroidota</taxon>
        <taxon>Flavobacteriia</taxon>
        <taxon>Flavobacteriales</taxon>
        <taxon>Flavobacteriaceae</taxon>
        <taxon>Capnocytophaga</taxon>
    </lineage>
</organism>
<evidence type="ECO:0000259" key="7">
    <source>
        <dbReference type="Pfam" id="PF14322"/>
    </source>
</evidence>
<name>A0A250F5A0_CAPSP</name>
<dbReference type="GO" id="GO:0009279">
    <property type="term" value="C:cell outer membrane"/>
    <property type="evidence" value="ECO:0007669"/>
    <property type="project" value="UniProtKB-SubCell"/>
</dbReference>
<dbReference type="InterPro" id="IPR033985">
    <property type="entry name" value="SusD-like_N"/>
</dbReference>
<evidence type="ECO:0000256" key="5">
    <source>
        <dbReference type="ARBA" id="ARBA00023237"/>
    </source>
</evidence>
<evidence type="ECO:0000313" key="9">
    <source>
        <dbReference type="Proteomes" id="UP000217334"/>
    </source>
</evidence>
<feature type="domain" description="SusD-like N-terminal" evidence="7">
    <location>
        <begin position="77"/>
        <end position="225"/>
    </location>
</feature>
<evidence type="ECO:0000256" key="1">
    <source>
        <dbReference type="ARBA" id="ARBA00004442"/>
    </source>
</evidence>
<dbReference type="SUPFAM" id="SSF48452">
    <property type="entry name" value="TPR-like"/>
    <property type="match status" value="1"/>
</dbReference>
<dbReference type="InterPro" id="IPR012944">
    <property type="entry name" value="SusD_RagB_dom"/>
</dbReference>
<dbReference type="Proteomes" id="UP000217334">
    <property type="component" value="Chromosome"/>
</dbReference>
<dbReference type="EMBL" id="CP022383">
    <property type="protein sequence ID" value="ATA79385.1"/>
    <property type="molecule type" value="Genomic_DNA"/>
</dbReference>
<evidence type="ECO:0000256" key="2">
    <source>
        <dbReference type="ARBA" id="ARBA00006275"/>
    </source>
</evidence>
<keyword evidence="5" id="KW-0998">Cell outer membrane</keyword>
<reference evidence="9" key="1">
    <citation type="submission" date="2017-06" db="EMBL/GenBank/DDBJ databases">
        <title>Capnocytophaga spp. assemblies.</title>
        <authorList>
            <person name="Gulvik C.A."/>
        </authorList>
    </citation>
    <scope>NUCLEOTIDE SEQUENCE [LARGE SCALE GENOMIC DNA]</scope>
    <source>
        <strain evidence="9">H4486</strain>
    </source>
</reference>
<keyword evidence="3" id="KW-0732">Signal</keyword>
<dbReference type="Gene3D" id="1.25.40.390">
    <property type="match status" value="1"/>
</dbReference>
<evidence type="ECO:0000259" key="6">
    <source>
        <dbReference type="Pfam" id="PF07980"/>
    </source>
</evidence>
<evidence type="ECO:0000256" key="3">
    <source>
        <dbReference type="ARBA" id="ARBA00022729"/>
    </source>
</evidence>
<sequence>MKKLIYTTLILVFFSQVFSCKLEDHFLEKSLGSDVNVDSIFSSKQKSLSAIAQAYAMSLQSGITLRYDNGRISGLKAGTLSHLSGEVNDVKFSWEDTYKIQRSGMVASDSDGKALSSDGFVFNYQSIRQCYLVIENIDKVPDLTEVEKKSIKAEMYTLIAYRYEEMFKRYGGVPIIEGTLSVDSDLNIPRATLRATLDHIIALCNKAISDLPDSYNASEKGRVTKGIPMCIKAEALMYAARPLFNSNTPYMSLGGNNNLICFGTHDASLWQQAIEANEQVIRWATANGYQIINTGNPLADYGTAVATPNNREVLLAFKSQNFIEAYNPHSQPGGANSMSYLQLTQYYKTDGTDQTWTGENWESYATYVNKCNELEARFKASAAIAGQQAWNNPGSHYWSSESLANASTWEKRASSEGAGRRVKFFYMADTRDWFEFPLYRLAEFYLNLAEAYNEAGNPAQALQNLNVIRSRAGLPNVTETGQEALRKIVQREWAVEFYEENHRYFDVKHWKLTDIANGIIGGEKKGVVFEYAPGKSEGWNAWDYASYAVKPVYTGYWDNSQYLEPFPQSEVNKGYLIQNPGY</sequence>
<dbReference type="Pfam" id="PF07980">
    <property type="entry name" value="SusD_RagB"/>
    <property type="match status" value="1"/>
</dbReference>
<evidence type="ECO:0000256" key="4">
    <source>
        <dbReference type="ARBA" id="ARBA00023136"/>
    </source>
</evidence>
<comment type="similarity">
    <text evidence="2">Belongs to the SusD family.</text>
</comment>
<dbReference type="AlphaFoldDB" id="A0A250F5A0"/>
<dbReference type="RefSeq" id="WP_095901322.1">
    <property type="nucleotide sequence ID" value="NZ_CP022383.1"/>
</dbReference>
<proteinExistence type="inferred from homology"/>
<keyword evidence="4" id="KW-0472">Membrane</keyword>
<evidence type="ECO:0000313" key="8">
    <source>
        <dbReference type="EMBL" id="ATA79385.1"/>
    </source>
</evidence>
<dbReference type="Pfam" id="PF14322">
    <property type="entry name" value="SusD-like_3"/>
    <property type="match status" value="1"/>
</dbReference>
<gene>
    <name evidence="8" type="ORF">CGC59_06720</name>
</gene>
<protein>
    <submittedName>
        <fullName evidence="8">RagB/SusD family nutrient uptake outer membrane protein</fullName>
    </submittedName>
</protein>
<accession>A0A250F5A0</accession>
<dbReference type="InterPro" id="IPR011990">
    <property type="entry name" value="TPR-like_helical_dom_sf"/>
</dbReference>